<proteinExistence type="predicted"/>
<gene>
    <name evidence="1" type="ORF">DARMORV10_C04P54290.1</name>
</gene>
<accession>A0A816K393</accession>
<protein>
    <submittedName>
        <fullName evidence="1">(rape) hypothetical protein</fullName>
    </submittedName>
</protein>
<evidence type="ECO:0000313" key="1">
    <source>
        <dbReference type="EMBL" id="CAF1861627.1"/>
    </source>
</evidence>
<reference evidence="1" key="1">
    <citation type="submission" date="2021-01" db="EMBL/GenBank/DDBJ databases">
        <authorList>
            <consortium name="Genoscope - CEA"/>
            <person name="William W."/>
        </authorList>
    </citation>
    <scope>NUCLEOTIDE SEQUENCE</scope>
</reference>
<dbReference type="EMBL" id="HG994368">
    <property type="protein sequence ID" value="CAF1861627.1"/>
    <property type="molecule type" value="Genomic_DNA"/>
</dbReference>
<dbReference type="Proteomes" id="UP001295469">
    <property type="component" value="Chromosome C04"/>
</dbReference>
<sequence length="51" mass="6143">MMIIAKKIWNYRLSFNYFDVKNADFTEITSQKICFCFCFVKLILFSEDSDD</sequence>
<dbReference type="AlphaFoldDB" id="A0A816K393"/>
<name>A0A816K393_BRANA</name>
<organism evidence="1">
    <name type="scientific">Brassica napus</name>
    <name type="common">Rape</name>
    <dbReference type="NCBI Taxonomy" id="3708"/>
    <lineage>
        <taxon>Eukaryota</taxon>
        <taxon>Viridiplantae</taxon>
        <taxon>Streptophyta</taxon>
        <taxon>Embryophyta</taxon>
        <taxon>Tracheophyta</taxon>
        <taxon>Spermatophyta</taxon>
        <taxon>Magnoliopsida</taxon>
        <taxon>eudicotyledons</taxon>
        <taxon>Gunneridae</taxon>
        <taxon>Pentapetalae</taxon>
        <taxon>rosids</taxon>
        <taxon>malvids</taxon>
        <taxon>Brassicales</taxon>
        <taxon>Brassicaceae</taxon>
        <taxon>Brassiceae</taxon>
        <taxon>Brassica</taxon>
    </lineage>
</organism>